<keyword evidence="2 5" id="KW-0812">Transmembrane</keyword>
<feature type="transmembrane region" description="Helical" evidence="5">
    <location>
        <begin position="404"/>
        <end position="426"/>
    </location>
</feature>
<keyword evidence="3 5" id="KW-1133">Transmembrane helix</keyword>
<keyword evidence="4 5" id="KW-0472">Membrane</keyword>
<dbReference type="KEGG" id="tes:BW730_05155"/>
<proteinExistence type="predicted"/>
<keyword evidence="7" id="KW-1185">Reference proteome</keyword>
<feature type="transmembrane region" description="Helical" evidence="5">
    <location>
        <begin position="147"/>
        <end position="165"/>
    </location>
</feature>
<dbReference type="EMBL" id="CP019606">
    <property type="protein sequence ID" value="AQP46996.1"/>
    <property type="molecule type" value="Genomic_DNA"/>
</dbReference>
<comment type="subcellular location">
    <subcellularLocation>
        <location evidence="1">Membrane</location>
        <topology evidence="1">Multi-pass membrane protein</topology>
    </subcellularLocation>
</comment>
<dbReference type="PANTHER" id="PTHR47704:SF1">
    <property type="entry name" value="POTASSIUM TRANSPORTER KIMA"/>
    <property type="match status" value="1"/>
</dbReference>
<protein>
    <submittedName>
        <fullName evidence="6">DNA-binding protein</fullName>
    </submittedName>
</protein>
<feature type="transmembrane region" description="Helical" evidence="5">
    <location>
        <begin position="447"/>
        <end position="465"/>
    </location>
</feature>
<dbReference type="PANTHER" id="PTHR47704">
    <property type="entry name" value="POTASSIUM TRANSPORTER KIMA"/>
    <property type="match status" value="1"/>
</dbReference>
<feature type="transmembrane region" description="Helical" evidence="5">
    <location>
        <begin position="177"/>
        <end position="196"/>
    </location>
</feature>
<gene>
    <name evidence="6" type="ORF">BW730_05155</name>
</gene>
<organism evidence="6 7">
    <name type="scientific">Tessaracoccus aquimaris</name>
    <dbReference type="NCBI Taxonomy" id="1332264"/>
    <lineage>
        <taxon>Bacteria</taxon>
        <taxon>Bacillati</taxon>
        <taxon>Actinomycetota</taxon>
        <taxon>Actinomycetes</taxon>
        <taxon>Propionibacteriales</taxon>
        <taxon>Propionibacteriaceae</taxon>
        <taxon>Tessaracoccus</taxon>
    </lineage>
</organism>
<accession>A0A1Q2CLL1</accession>
<evidence type="ECO:0000313" key="6">
    <source>
        <dbReference type="EMBL" id="AQP46996.1"/>
    </source>
</evidence>
<dbReference type="GO" id="GO:0022857">
    <property type="term" value="F:transmembrane transporter activity"/>
    <property type="evidence" value="ECO:0007669"/>
    <property type="project" value="InterPro"/>
</dbReference>
<evidence type="ECO:0000256" key="1">
    <source>
        <dbReference type="ARBA" id="ARBA00004141"/>
    </source>
</evidence>
<dbReference type="GO" id="GO:0003677">
    <property type="term" value="F:DNA binding"/>
    <property type="evidence" value="ECO:0007669"/>
    <property type="project" value="UniProtKB-KW"/>
</dbReference>
<dbReference type="InterPro" id="IPR053153">
    <property type="entry name" value="APC_K+_Transporter"/>
</dbReference>
<dbReference type="AlphaFoldDB" id="A0A1Q2CLL1"/>
<name>A0A1Q2CLL1_9ACTN</name>
<feature type="transmembrane region" description="Helical" evidence="5">
    <location>
        <begin position="219"/>
        <end position="242"/>
    </location>
</feature>
<evidence type="ECO:0000256" key="2">
    <source>
        <dbReference type="ARBA" id="ARBA00022692"/>
    </source>
</evidence>
<feature type="transmembrane region" description="Helical" evidence="5">
    <location>
        <begin position="263"/>
        <end position="284"/>
    </location>
</feature>
<dbReference type="Gene3D" id="1.20.1740.10">
    <property type="entry name" value="Amino acid/polyamine transporter I"/>
    <property type="match status" value="1"/>
</dbReference>
<feature type="transmembrane region" description="Helical" evidence="5">
    <location>
        <begin position="50"/>
        <end position="83"/>
    </location>
</feature>
<dbReference type="RefSeq" id="WP_077685315.1">
    <property type="nucleotide sequence ID" value="NZ_CP019606.1"/>
</dbReference>
<dbReference type="STRING" id="1332264.BW730_05155"/>
<evidence type="ECO:0000256" key="4">
    <source>
        <dbReference type="ARBA" id="ARBA00023136"/>
    </source>
</evidence>
<dbReference type="GO" id="GO:0016020">
    <property type="term" value="C:membrane"/>
    <property type="evidence" value="ECO:0007669"/>
    <property type="project" value="UniProtKB-SubCell"/>
</dbReference>
<feature type="transmembrane region" description="Helical" evidence="5">
    <location>
        <begin position="471"/>
        <end position="489"/>
    </location>
</feature>
<sequence length="664" mass="72093">MKIFSGIKRLLFGRRLANAQMGETLLPKRIALPVFASDALSSVAYAPDEILITLSLAGMAGFIFSWEIGLAVGVVVAVVVMSYRQTVYAYPSGGGDYEVAKENLGRFAGLTVASSLMVDYVLTVAVSVSAGVINAKAMLPFLQDHEAWTAVVVIVFLTIMNLRGVRESGAAFAIPTYVFMASMIVMVAIGLFRIFALDQTLLSETANLTVVREDGVENIAGWALVAILARAFSSGCAALTGVEAISNGVPAFKPPKSRNASRVLGMLGVLAITMLLGIIALANLTKVHLIDELTGTHYVDEVGNTIHSAATTVTGQLARVVFMDWFEPGFYVVVTATMLILFLAANTAFNGFPSLASILARDGYLPRQLHTRGDRLAFSNGIVMLAAAAIALVLIFNASVTALIQLYVVGVFISFTLGQIGMVKHWTTALKTEQEPEKRTKMKRSRVINFVGATLTGIVLVIVLISKFTHGAYLAIVAMGVTFALMLAISNHYLAVEREVALTPDSDRALPSRVRSVILVQQVNLPTVKAIAFARATRPTTLTAVTVAIDDDQVEQIIDQWEAEDFGIPLKVIASPYREITGPFIKYVAKLRTENPRDVVSVYIPEFVVGHWWEQLLHNQTALVIRTRLHFMQGVMVTSVPYQLKSSDARKERAKEAARRQVRG</sequence>
<evidence type="ECO:0000256" key="3">
    <source>
        <dbReference type="ARBA" id="ARBA00022989"/>
    </source>
</evidence>
<dbReference type="Pfam" id="PF13520">
    <property type="entry name" value="AA_permease_2"/>
    <property type="match status" value="1"/>
</dbReference>
<evidence type="ECO:0000313" key="7">
    <source>
        <dbReference type="Proteomes" id="UP000188145"/>
    </source>
</evidence>
<dbReference type="Proteomes" id="UP000188145">
    <property type="component" value="Chromosome"/>
</dbReference>
<feature type="transmembrane region" description="Helical" evidence="5">
    <location>
        <begin position="104"/>
        <end position="127"/>
    </location>
</feature>
<dbReference type="InterPro" id="IPR002293">
    <property type="entry name" value="AA/rel_permease1"/>
</dbReference>
<feature type="transmembrane region" description="Helical" evidence="5">
    <location>
        <begin position="376"/>
        <end position="398"/>
    </location>
</feature>
<evidence type="ECO:0000256" key="5">
    <source>
        <dbReference type="SAM" id="Phobius"/>
    </source>
</evidence>
<feature type="transmembrane region" description="Helical" evidence="5">
    <location>
        <begin position="330"/>
        <end position="355"/>
    </location>
</feature>
<keyword evidence="6" id="KW-0238">DNA-binding</keyword>
<dbReference type="OrthoDB" id="9759676at2"/>
<reference evidence="7" key="1">
    <citation type="submission" date="2017-02" db="EMBL/GenBank/DDBJ databases">
        <title>Tessaracoccus aquaemaris sp. nov., isolated from the intestine of a Korean rockfish, Sebastes schlegelii, in a marine aquaculture pond.</title>
        <authorList>
            <person name="Tak E.J."/>
            <person name="Bae J.-W."/>
        </authorList>
    </citation>
    <scope>NUCLEOTIDE SEQUENCE [LARGE SCALE GENOMIC DNA]</scope>
    <source>
        <strain evidence="7">NSG39</strain>
    </source>
</reference>